<accession>A0A2J6QWW6</accession>
<dbReference type="PANTHER" id="PTHR38790">
    <property type="entry name" value="2EXR DOMAIN-CONTAINING PROTEIN-RELATED"/>
    <property type="match status" value="1"/>
</dbReference>
<name>A0A2J6QWW6_HYAVF</name>
<gene>
    <name evidence="1" type="ORF">L207DRAFT_519854</name>
</gene>
<dbReference type="Proteomes" id="UP000235786">
    <property type="component" value="Unassembled WGS sequence"/>
</dbReference>
<evidence type="ECO:0000313" key="1">
    <source>
        <dbReference type="EMBL" id="PMD30752.1"/>
    </source>
</evidence>
<dbReference type="OrthoDB" id="5314997at2759"/>
<keyword evidence="2" id="KW-1185">Reference proteome</keyword>
<proteinExistence type="predicted"/>
<reference evidence="1 2" key="1">
    <citation type="submission" date="2016-04" db="EMBL/GenBank/DDBJ databases">
        <title>A degradative enzymes factory behind the ericoid mycorrhizal symbiosis.</title>
        <authorList>
            <consortium name="DOE Joint Genome Institute"/>
            <person name="Martino E."/>
            <person name="Morin E."/>
            <person name="Grelet G."/>
            <person name="Kuo A."/>
            <person name="Kohler A."/>
            <person name="Daghino S."/>
            <person name="Barry K."/>
            <person name="Choi C."/>
            <person name="Cichocki N."/>
            <person name="Clum A."/>
            <person name="Copeland A."/>
            <person name="Hainaut M."/>
            <person name="Haridas S."/>
            <person name="Labutti K."/>
            <person name="Lindquist E."/>
            <person name="Lipzen A."/>
            <person name="Khouja H.-R."/>
            <person name="Murat C."/>
            <person name="Ohm R."/>
            <person name="Olson A."/>
            <person name="Spatafora J."/>
            <person name="Veneault-Fourrey C."/>
            <person name="Henrissat B."/>
            <person name="Grigoriev I."/>
            <person name="Martin F."/>
            <person name="Perotto S."/>
        </authorList>
    </citation>
    <scope>NUCLEOTIDE SEQUENCE [LARGE SCALE GENOMIC DNA]</scope>
    <source>
        <strain evidence="1 2">F</strain>
    </source>
</reference>
<sequence>MPCKLLDDLPREIRAEIYSYVLAPTGRITPKRSATGATLCSVPPLFPNGEINLNLLQTCRQIYQESKDVLWKDNILCFLPRRSISDPKEDVVFLYNDSPFARHARTVEIRFSPSDFDLAKVVTFVQPLGVSDSGELREVRFKISGMGTMTMFGESVSMIWQRAMRRRRYPHLKFGGFNPMSLFGILALAGNEENGHLRHLRRRLDIELGIRLSSNKARRSWFSVHKPEDCEETLQEFHRALGGDLYMDGVLCYRDGLRLRETFAALEAESQED</sequence>
<dbReference type="AlphaFoldDB" id="A0A2J6QWW6"/>
<evidence type="ECO:0008006" key="3">
    <source>
        <dbReference type="Google" id="ProtNLM"/>
    </source>
</evidence>
<protein>
    <recommendedName>
        <fullName evidence="3">F-box domain-containing protein</fullName>
    </recommendedName>
</protein>
<evidence type="ECO:0000313" key="2">
    <source>
        <dbReference type="Proteomes" id="UP000235786"/>
    </source>
</evidence>
<organism evidence="1 2">
    <name type="scientific">Hyaloscypha variabilis (strain UAMH 11265 / GT02V1 / F)</name>
    <name type="common">Meliniomyces variabilis</name>
    <dbReference type="NCBI Taxonomy" id="1149755"/>
    <lineage>
        <taxon>Eukaryota</taxon>
        <taxon>Fungi</taxon>
        <taxon>Dikarya</taxon>
        <taxon>Ascomycota</taxon>
        <taxon>Pezizomycotina</taxon>
        <taxon>Leotiomycetes</taxon>
        <taxon>Helotiales</taxon>
        <taxon>Hyaloscyphaceae</taxon>
        <taxon>Hyaloscypha</taxon>
        <taxon>Hyaloscypha variabilis</taxon>
    </lineage>
</organism>
<dbReference type="EMBL" id="KZ613965">
    <property type="protein sequence ID" value="PMD30752.1"/>
    <property type="molecule type" value="Genomic_DNA"/>
</dbReference>